<dbReference type="RefSeq" id="WP_156016124.1">
    <property type="nucleotide sequence ID" value="NZ_WGGD01000005.1"/>
</dbReference>
<organism evidence="12 13">
    <name type="scientific">Sulfuracidifex metallicus DSM 6482 = JCM 9184</name>
    <dbReference type="NCBI Taxonomy" id="523847"/>
    <lineage>
        <taxon>Archaea</taxon>
        <taxon>Thermoproteota</taxon>
        <taxon>Thermoprotei</taxon>
        <taxon>Sulfolobales</taxon>
        <taxon>Sulfolobaceae</taxon>
        <taxon>Sulfuracidifex</taxon>
    </lineage>
</organism>
<feature type="active site" evidence="10">
    <location>
        <position position="177"/>
    </location>
</feature>
<dbReference type="UniPathway" id="UPA00031">
    <property type="reaction ID" value="UER00010"/>
</dbReference>
<dbReference type="Pfam" id="PF00117">
    <property type="entry name" value="GATase"/>
    <property type="match status" value="1"/>
</dbReference>
<evidence type="ECO:0000313" key="13">
    <source>
        <dbReference type="Proteomes" id="UP000470772"/>
    </source>
</evidence>
<evidence type="ECO:0000256" key="7">
    <source>
        <dbReference type="ARBA" id="ARBA00023239"/>
    </source>
</evidence>
<dbReference type="GO" id="GO:0004359">
    <property type="term" value="F:glutaminase activity"/>
    <property type="evidence" value="ECO:0007669"/>
    <property type="project" value="UniProtKB-EC"/>
</dbReference>
<dbReference type="SUPFAM" id="SSF52317">
    <property type="entry name" value="Class I glutamine amidotransferase-like"/>
    <property type="match status" value="1"/>
</dbReference>
<dbReference type="InterPro" id="IPR017926">
    <property type="entry name" value="GATASE"/>
</dbReference>
<evidence type="ECO:0000256" key="6">
    <source>
        <dbReference type="ARBA" id="ARBA00023102"/>
    </source>
</evidence>
<dbReference type="Proteomes" id="UP000470772">
    <property type="component" value="Unassembled WGS sequence"/>
</dbReference>
<evidence type="ECO:0000256" key="5">
    <source>
        <dbReference type="ARBA" id="ARBA00022962"/>
    </source>
</evidence>
<name>A0A6A9QLN1_SULME</name>
<dbReference type="PANTHER" id="PTHR42701">
    <property type="entry name" value="IMIDAZOLE GLYCEROL PHOSPHATE SYNTHASE SUBUNIT HISH"/>
    <property type="match status" value="1"/>
</dbReference>
<evidence type="ECO:0000256" key="2">
    <source>
        <dbReference type="ARBA" id="ARBA00011152"/>
    </source>
</evidence>
<evidence type="ECO:0000256" key="3">
    <source>
        <dbReference type="ARBA" id="ARBA00022605"/>
    </source>
</evidence>
<dbReference type="PIRSF" id="PIRSF000495">
    <property type="entry name" value="Amidotransf_hisH"/>
    <property type="match status" value="1"/>
</dbReference>
<dbReference type="GO" id="GO:0000107">
    <property type="term" value="F:imidazoleglycerol-phosphate synthase activity"/>
    <property type="evidence" value="ECO:0007669"/>
    <property type="project" value="TreeGrafter"/>
</dbReference>
<evidence type="ECO:0000259" key="11">
    <source>
        <dbReference type="Pfam" id="PF00117"/>
    </source>
</evidence>
<dbReference type="GO" id="GO:0016829">
    <property type="term" value="F:lyase activity"/>
    <property type="evidence" value="ECO:0007669"/>
    <property type="project" value="UniProtKB-KW"/>
</dbReference>
<comment type="subunit">
    <text evidence="2">Heterodimer of HisH and HisF.</text>
</comment>
<dbReference type="NCBIfam" id="TIGR01855">
    <property type="entry name" value="IMP_synth_hisH"/>
    <property type="match status" value="1"/>
</dbReference>
<proteinExistence type="predicted"/>
<dbReference type="GO" id="GO:0000105">
    <property type="term" value="P:L-histidine biosynthetic process"/>
    <property type="evidence" value="ECO:0007669"/>
    <property type="project" value="UniProtKB-UniPathway"/>
</dbReference>
<evidence type="ECO:0000256" key="10">
    <source>
        <dbReference type="PIRSR" id="PIRSR000495-1"/>
    </source>
</evidence>
<dbReference type="InterPro" id="IPR010139">
    <property type="entry name" value="Imidazole-glycPsynth_HisH"/>
</dbReference>
<evidence type="ECO:0000256" key="1">
    <source>
        <dbReference type="ARBA" id="ARBA00005091"/>
    </source>
</evidence>
<sequence length="196" mass="21734">MKALVLNYGVGNLFSISSALRRIGFDVTIGDLSSGYDLIVMPGVGSFSAVSSFLSSRKDYLEDLRRSGTSFLGVCLGFQVLFDVGTEGGTSQGLGWIKGKVDLLRVKDKLPHIGWEKVKVDGCYDILEGLDGNYVYYVHSYVAFPDREPDAVSFYNGVKYPAVMCERNVVGTQFHPEKSSNTGKKFFSNLNRWLKR</sequence>
<dbReference type="Gene3D" id="3.40.50.880">
    <property type="match status" value="1"/>
</dbReference>
<feature type="active site" evidence="10">
    <location>
        <position position="175"/>
    </location>
</feature>
<evidence type="ECO:0000256" key="9">
    <source>
        <dbReference type="ARBA" id="ARBA00049534"/>
    </source>
</evidence>
<feature type="domain" description="Glutamine amidotransferase" evidence="11">
    <location>
        <begin position="5"/>
        <end position="185"/>
    </location>
</feature>
<keyword evidence="7" id="KW-0456">Lyase</keyword>
<keyword evidence="5" id="KW-0315">Glutamine amidotransferase</keyword>
<evidence type="ECO:0000313" key="12">
    <source>
        <dbReference type="EMBL" id="MUN28145.1"/>
    </source>
</evidence>
<dbReference type="EMBL" id="WGGD01000005">
    <property type="protein sequence ID" value="MUN28145.1"/>
    <property type="molecule type" value="Genomic_DNA"/>
</dbReference>
<dbReference type="AlphaFoldDB" id="A0A6A9QLN1"/>
<gene>
    <name evidence="12" type="primary">hisH</name>
    <name evidence="12" type="ORF">GC250_01380</name>
</gene>
<reference evidence="12 13" key="1">
    <citation type="submission" date="2019-10" db="EMBL/GenBank/DDBJ databases">
        <title>Sequencing and Assembly of Multiple Reported Metal-Biooxidizing Members of the Extremely Thermoacidophilic Archaeal Family Sulfolobaceae.</title>
        <authorList>
            <person name="Counts J.A."/>
            <person name="Kelly R.M."/>
        </authorList>
    </citation>
    <scope>NUCLEOTIDE SEQUENCE [LARGE SCALE GENOMIC DNA]</scope>
    <source>
        <strain evidence="12 13">DSM 6482</strain>
    </source>
</reference>
<comment type="catalytic activity">
    <reaction evidence="8">
        <text>5-[(5-phospho-1-deoxy-D-ribulos-1-ylimino)methylamino]-1-(5-phospho-beta-D-ribosyl)imidazole-4-carboxamide + L-glutamine = D-erythro-1-(imidazol-4-yl)glycerol 3-phosphate + 5-amino-1-(5-phospho-beta-D-ribosyl)imidazole-4-carboxamide + L-glutamate + H(+)</text>
        <dbReference type="Rhea" id="RHEA:24793"/>
        <dbReference type="ChEBI" id="CHEBI:15378"/>
        <dbReference type="ChEBI" id="CHEBI:29985"/>
        <dbReference type="ChEBI" id="CHEBI:58278"/>
        <dbReference type="ChEBI" id="CHEBI:58359"/>
        <dbReference type="ChEBI" id="CHEBI:58475"/>
        <dbReference type="ChEBI" id="CHEBI:58525"/>
        <dbReference type="EC" id="4.3.2.10"/>
    </reaction>
</comment>
<keyword evidence="3" id="KW-0028">Amino-acid biosynthesis</keyword>
<evidence type="ECO:0000256" key="4">
    <source>
        <dbReference type="ARBA" id="ARBA00022801"/>
    </source>
</evidence>
<keyword evidence="4" id="KW-0378">Hydrolase</keyword>
<comment type="caution">
    <text evidence="12">The sequence shown here is derived from an EMBL/GenBank/DDBJ whole genome shotgun (WGS) entry which is preliminary data.</text>
</comment>
<comment type="catalytic activity">
    <reaction evidence="9">
        <text>L-glutamine + H2O = L-glutamate + NH4(+)</text>
        <dbReference type="Rhea" id="RHEA:15889"/>
        <dbReference type="ChEBI" id="CHEBI:15377"/>
        <dbReference type="ChEBI" id="CHEBI:28938"/>
        <dbReference type="ChEBI" id="CHEBI:29985"/>
        <dbReference type="ChEBI" id="CHEBI:58359"/>
        <dbReference type="EC" id="3.5.1.2"/>
    </reaction>
</comment>
<dbReference type="PANTHER" id="PTHR42701:SF1">
    <property type="entry name" value="IMIDAZOLE GLYCEROL PHOSPHATE SYNTHASE SUBUNIT HISH"/>
    <property type="match status" value="1"/>
</dbReference>
<dbReference type="PROSITE" id="PS51273">
    <property type="entry name" value="GATASE_TYPE_1"/>
    <property type="match status" value="1"/>
</dbReference>
<keyword evidence="13" id="KW-1185">Reference proteome</keyword>
<protein>
    <submittedName>
        <fullName evidence="12">Imidazole glycerol phosphate synthase subunit HisH</fullName>
    </submittedName>
</protein>
<accession>A0A6A9QLN1</accession>
<evidence type="ECO:0000256" key="8">
    <source>
        <dbReference type="ARBA" id="ARBA00047838"/>
    </source>
</evidence>
<feature type="active site" description="Nucleophile" evidence="10">
    <location>
        <position position="75"/>
    </location>
</feature>
<keyword evidence="6" id="KW-0368">Histidine biosynthesis</keyword>
<dbReference type="InterPro" id="IPR029062">
    <property type="entry name" value="Class_I_gatase-like"/>
</dbReference>
<comment type="pathway">
    <text evidence="1">Amino-acid biosynthesis; L-histidine biosynthesis; L-histidine from 5-phospho-alpha-D-ribose 1-diphosphate: step 5/9.</text>
</comment>